<dbReference type="SUPFAM" id="SSF56112">
    <property type="entry name" value="Protein kinase-like (PK-like)"/>
    <property type="match status" value="1"/>
</dbReference>
<accession>A0A7G8Q3A3</accession>
<dbReference type="CDD" id="cd14014">
    <property type="entry name" value="STKc_PknB_like"/>
    <property type="match status" value="1"/>
</dbReference>
<dbReference type="InterPro" id="IPR011009">
    <property type="entry name" value="Kinase-like_dom_sf"/>
</dbReference>
<keyword evidence="3 7" id="KW-0418">Kinase</keyword>
<dbReference type="InterPro" id="IPR011990">
    <property type="entry name" value="TPR-like_helical_dom_sf"/>
</dbReference>
<dbReference type="Gene3D" id="3.30.200.20">
    <property type="entry name" value="Phosphorylase Kinase, domain 1"/>
    <property type="match status" value="1"/>
</dbReference>
<dbReference type="EMBL" id="CP060412">
    <property type="protein sequence ID" value="QNK01261.1"/>
    <property type="molecule type" value="Genomic_DNA"/>
</dbReference>
<dbReference type="RefSeq" id="WP_187056723.1">
    <property type="nucleotide sequence ID" value="NZ_CP060412.1"/>
</dbReference>
<evidence type="ECO:0000256" key="2">
    <source>
        <dbReference type="ARBA" id="ARBA00022741"/>
    </source>
</evidence>
<keyword evidence="4 5" id="KW-0067">ATP-binding</keyword>
<dbReference type="Gene3D" id="1.10.510.10">
    <property type="entry name" value="Transferase(Phosphotransferase) domain 1"/>
    <property type="match status" value="1"/>
</dbReference>
<dbReference type="PANTHER" id="PTHR43289:SF34">
    <property type="entry name" value="SERINE_THREONINE-PROTEIN KINASE YBDM-RELATED"/>
    <property type="match status" value="1"/>
</dbReference>
<evidence type="ECO:0000259" key="6">
    <source>
        <dbReference type="PROSITE" id="PS50011"/>
    </source>
</evidence>
<dbReference type="InterPro" id="IPR000719">
    <property type="entry name" value="Prot_kinase_dom"/>
</dbReference>
<dbReference type="PROSITE" id="PS50011">
    <property type="entry name" value="PROTEIN_KINASE_DOM"/>
    <property type="match status" value="1"/>
</dbReference>
<dbReference type="SUPFAM" id="SSF48452">
    <property type="entry name" value="TPR-like"/>
    <property type="match status" value="2"/>
</dbReference>
<reference evidence="7 8" key="1">
    <citation type="submission" date="2020-08" db="EMBL/GenBank/DDBJ databases">
        <title>Dyella sp. G9 isolated from forest soil.</title>
        <authorList>
            <person name="Fu J."/>
            <person name="Qiu L."/>
        </authorList>
    </citation>
    <scope>NUCLEOTIDE SEQUENCE [LARGE SCALE GENOMIC DNA]</scope>
    <source>
        <strain evidence="7 8">G9</strain>
    </source>
</reference>
<keyword evidence="1" id="KW-0808">Transferase</keyword>
<keyword evidence="8" id="KW-1185">Reference proteome</keyword>
<organism evidence="7 8">
    <name type="scientific">Dyella telluris</name>
    <dbReference type="NCBI Taxonomy" id="2763498"/>
    <lineage>
        <taxon>Bacteria</taxon>
        <taxon>Pseudomonadati</taxon>
        <taxon>Pseudomonadota</taxon>
        <taxon>Gammaproteobacteria</taxon>
        <taxon>Lysobacterales</taxon>
        <taxon>Rhodanobacteraceae</taxon>
        <taxon>Dyella</taxon>
    </lineage>
</organism>
<keyword evidence="2 5" id="KW-0547">Nucleotide-binding</keyword>
<evidence type="ECO:0000256" key="4">
    <source>
        <dbReference type="ARBA" id="ARBA00022840"/>
    </source>
</evidence>
<dbReference type="PROSITE" id="PS00107">
    <property type="entry name" value="PROTEIN_KINASE_ATP"/>
    <property type="match status" value="1"/>
</dbReference>
<keyword evidence="7" id="KW-0723">Serine/threonine-protein kinase</keyword>
<dbReference type="Pfam" id="PF00069">
    <property type="entry name" value="Pkinase"/>
    <property type="match status" value="1"/>
</dbReference>
<protein>
    <submittedName>
        <fullName evidence="7">Serine/threonine protein kinase</fullName>
    </submittedName>
</protein>
<dbReference type="PANTHER" id="PTHR43289">
    <property type="entry name" value="MITOGEN-ACTIVATED PROTEIN KINASE KINASE KINASE 20-RELATED"/>
    <property type="match status" value="1"/>
</dbReference>
<evidence type="ECO:0000313" key="8">
    <source>
        <dbReference type="Proteomes" id="UP000515873"/>
    </source>
</evidence>
<dbReference type="GO" id="GO:0005524">
    <property type="term" value="F:ATP binding"/>
    <property type="evidence" value="ECO:0007669"/>
    <property type="project" value="UniProtKB-UniRule"/>
</dbReference>
<feature type="domain" description="Protein kinase" evidence="6">
    <location>
        <begin position="73"/>
        <end position="352"/>
    </location>
</feature>
<dbReference type="GO" id="GO:0004674">
    <property type="term" value="F:protein serine/threonine kinase activity"/>
    <property type="evidence" value="ECO:0007669"/>
    <property type="project" value="UniProtKB-KW"/>
</dbReference>
<evidence type="ECO:0000256" key="1">
    <source>
        <dbReference type="ARBA" id="ARBA00022679"/>
    </source>
</evidence>
<dbReference type="Gene3D" id="1.25.40.10">
    <property type="entry name" value="Tetratricopeptide repeat domain"/>
    <property type="match status" value="1"/>
</dbReference>
<proteinExistence type="predicted"/>
<dbReference type="Proteomes" id="UP000515873">
    <property type="component" value="Chromosome"/>
</dbReference>
<evidence type="ECO:0000313" key="7">
    <source>
        <dbReference type="EMBL" id="QNK01261.1"/>
    </source>
</evidence>
<dbReference type="KEGG" id="dtl:H8F01_19780"/>
<name>A0A7G8Q3A3_9GAMM</name>
<dbReference type="InterPro" id="IPR017441">
    <property type="entry name" value="Protein_kinase_ATP_BS"/>
</dbReference>
<dbReference type="SMART" id="SM00220">
    <property type="entry name" value="S_TKc"/>
    <property type="match status" value="1"/>
</dbReference>
<evidence type="ECO:0000256" key="5">
    <source>
        <dbReference type="PROSITE-ProRule" id="PRU10141"/>
    </source>
</evidence>
<feature type="binding site" evidence="5">
    <location>
        <position position="104"/>
    </location>
    <ligand>
        <name>ATP</name>
        <dbReference type="ChEBI" id="CHEBI:30616"/>
    </ligand>
</feature>
<dbReference type="AlphaFoldDB" id="A0A7G8Q3A3"/>
<sequence>MLDVLLDMSPHEQELQLAGWDESHPVVAARLRELLEAAGEAAASGFLETLPVVTGADPRHLSAYQPEDRIGPWRLRARIGHGGMAEVWLARREDGLLDRDVALKLPLPGYGTGRYGERFARERSILAGLTHPHIARLYDAGIDANGQAWLALEHVAGDDIVAWCRQHEANTERRLGLFLQVCNAVQYAHGRLVLHRDLKAGNIRVNEEGQVRLLDFGIAQLLDGDEETSSLTLAGGAPLSLEGAAPEQVLGERLGIAADVYALGALLYRLLSGEGPYEPAQPGRRALTQAILEQAPRRPSERAGSIALRRAMKGDLDTIILKALEKHPGDRYATAGDLASDIRRHLQREPVVARRPSVRYIVARFVGRHKVAVFAAAAAIAALVAVTAVAVQQARVARNEVARTEAVNQFVLGIFNPGNQPIPDTSTRNMPAHELVAVAAAHVADSMPDQPEARFQLMHDLAALTTSLGMADASSRLHEARVAQSLAQMGEASPEYADALLDRTSELEGQGKYPQAYQDAQKALAIYKAAGVSSPDRLARAHYQVAAFGMHSHSAGDPDDLRHLQAAADLWRGRYGKSEYGSVMERLVQFYLLADRPRDAYEAALSGMLNNRRQFGESNWKTAAAEEQTGLALSTLLRPAEGEPLLRQALATQESVWGDGHFLVARSKMYLGNLLATADRHAEAGSLLREASTEIHADQWRGNKVVLTAFIDDANAELDDKWGDQEHALATCEPYFKGVSALQAPVHLRLDLVCAHVALNAGRTSVARQLVSDAAATVAANWPTDVRRMAPVWRRRGDIMAASGQPVDAMHAYSEAIRLADVDDLDTRSGSWQGLAALAGDDLGSARRLAMVELLNRIESLPSARFYQLYADRLRPYARNEAGAGRAPRVDD</sequence>
<gene>
    <name evidence="7" type="ORF">H8F01_19780</name>
</gene>
<evidence type="ECO:0000256" key="3">
    <source>
        <dbReference type="ARBA" id="ARBA00022777"/>
    </source>
</evidence>